<keyword evidence="2" id="KW-1185">Reference proteome</keyword>
<dbReference type="EMBL" id="FZOS01000025">
    <property type="protein sequence ID" value="SNS94396.1"/>
    <property type="molecule type" value="Genomic_DNA"/>
</dbReference>
<evidence type="ECO:0000313" key="2">
    <source>
        <dbReference type="Proteomes" id="UP000198281"/>
    </source>
</evidence>
<dbReference type="InterPro" id="IPR017853">
    <property type="entry name" value="GH"/>
</dbReference>
<proteinExistence type="predicted"/>
<dbReference type="Proteomes" id="UP000198281">
    <property type="component" value="Unassembled WGS sequence"/>
</dbReference>
<reference evidence="2" key="1">
    <citation type="submission" date="2017-06" db="EMBL/GenBank/DDBJ databases">
        <authorList>
            <person name="Varghese N."/>
            <person name="Submissions S."/>
        </authorList>
    </citation>
    <scope>NUCLEOTIDE SEQUENCE [LARGE SCALE GENOMIC DNA]</scope>
    <source>
        <strain evidence="2">LNB2</strain>
    </source>
</reference>
<name>A0A239IKU8_9SPHN</name>
<dbReference type="Gene3D" id="3.20.20.80">
    <property type="entry name" value="Glycosidases"/>
    <property type="match status" value="1"/>
</dbReference>
<dbReference type="SUPFAM" id="SSF51445">
    <property type="entry name" value="(Trans)glycosidases"/>
    <property type="match status" value="1"/>
</dbReference>
<evidence type="ECO:0000313" key="1">
    <source>
        <dbReference type="EMBL" id="SNS94396.1"/>
    </source>
</evidence>
<organism evidence="1 2">
    <name type="scientific">Edaphosphingomonas laterariae</name>
    <dbReference type="NCBI Taxonomy" id="861865"/>
    <lineage>
        <taxon>Bacteria</taxon>
        <taxon>Pseudomonadati</taxon>
        <taxon>Pseudomonadota</taxon>
        <taxon>Alphaproteobacteria</taxon>
        <taxon>Sphingomonadales</taxon>
        <taxon>Rhizorhabdaceae</taxon>
        <taxon>Edaphosphingomonas</taxon>
    </lineage>
</organism>
<accession>A0A239IKU8</accession>
<protein>
    <submittedName>
        <fullName evidence="1">Uncharacterized protein</fullName>
    </submittedName>
</protein>
<dbReference type="AlphaFoldDB" id="A0A239IKU8"/>
<sequence length="423" mass="46165">MGRRAFATSLVAAGMFGAVGVGGKPRATEPDKDITRRAADVVNSFGVATHIDYTDSQYADVRKVIEALHYLGLSRVRDHAPDPASDPVGQSHLHDAAAAGIRFTFVSTGHDPAALVARLRGFVDRSPGSIQAIEGPNEVNNFPIHYRGLTGVAAAQAYQEEMFRLVRADPKLAHIPVLAYTNWPPSSAKADWNTLHFYPPEGRQPFFTMLRDKQGQDRIDPGRDFAITEGGYHTLVSAAQVGGWEGVSNAVHARLMVNFYLAAAKLGARLVFPYQLLDSYADPGLSDQEKHFGLFDFAFRPKPAAMAVRNLVRILDDRHRDATTFPIAPLDYRIAGLPPTAHVLPLQKASGQHMIAIWNEPDIWDAAANWPIAAAAVPITADFGRQVQMARVHRPVAGTVQDMRAGQPIRLLLADEPLLIELG</sequence>
<gene>
    <name evidence="1" type="ORF">SAMN06295912_12540</name>
</gene>